<feature type="binding site" evidence="12">
    <location>
        <position position="71"/>
    </location>
    <ligand>
        <name>S-adenosyl-L-methionine</name>
        <dbReference type="ChEBI" id="CHEBI:59789"/>
    </ligand>
</feature>
<feature type="binding site" evidence="12">
    <location>
        <position position="262"/>
    </location>
    <ligand>
        <name>[4Fe-4S] cluster</name>
        <dbReference type="ChEBI" id="CHEBI:49883"/>
        <label>2</label>
        <note>4Fe-4S-substrate</note>
    </ligand>
</feature>
<dbReference type="PANTHER" id="PTHR22960:SF0">
    <property type="entry name" value="MOLYBDENUM COFACTOR BIOSYNTHESIS PROTEIN 1"/>
    <property type="match status" value="1"/>
</dbReference>
<keyword evidence="2 12" id="KW-0004">4Fe-4S</keyword>
<feature type="binding site" evidence="12">
    <location>
        <position position="67"/>
    </location>
    <ligand>
        <name>GTP</name>
        <dbReference type="ChEBI" id="CHEBI:37565"/>
    </ligand>
</feature>
<dbReference type="InterPro" id="IPR058240">
    <property type="entry name" value="rSAM_sf"/>
</dbReference>
<accession>Q4PNH3</accession>
<dbReference type="InterPro" id="IPR000385">
    <property type="entry name" value="MoaA_NifB_PqqE_Fe-S-bd_CS"/>
</dbReference>
<dbReference type="InterPro" id="IPR013483">
    <property type="entry name" value="MoaA"/>
</dbReference>
<dbReference type="GO" id="GO:0061798">
    <property type="term" value="F:GTP 3',8'-cyclase activity"/>
    <property type="evidence" value="ECO:0007669"/>
    <property type="project" value="UniProtKB-UniRule"/>
</dbReference>
<keyword evidence="7 12" id="KW-0411">Iron-sulfur</keyword>
<dbReference type="Gene3D" id="3.20.20.70">
    <property type="entry name" value="Aldolase class I"/>
    <property type="match status" value="1"/>
</dbReference>
<sequence>MQQNQLIDPFGRIVDYVRISVTDRCDFRCVYCMSEQMTFLPKKDLLTLEEIAIVCDSFIELGTKKIRLTGGEPLVRRNIMHLIKHLGTHVKKGKLEEITITTNGSQLQKFSDLLLEAGVRRINVSIDTLDPEKFERITRWGKLDVVLNGLDAAKKAGLKIKLNTVALKGINDDELSTMLNWAGEQNFDMTIIEVMPMGDIGSENRLEQYISVSEIYQKLSRQFTLIQSAHQSPGPARYFDVANTGNRLGLITPLTHNFCESCNRVRMTCTGKLYLCLGQDDNTNLAVALRSGGKDRLKSAILEAIGRKPLGHDFMIERGLSNKAVSRHMSVTGG</sequence>
<name>Q4PNH3_UNCMB</name>
<dbReference type="EC" id="4.1.99.22" evidence="1 12"/>
<dbReference type="GO" id="GO:1904047">
    <property type="term" value="F:S-adenosyl-L-methionine binding"/>
    <property type="evidence" value="ECO:0007669"/>
    <property type="project" value="UniProtKB-UniRule"/>
</dbReference>
<dbReference type="SFLD" id="SFLDG01386">
    <property type="entry name" value="main_SPASM_domain-containing"/>
    <property type="match status" value="1"/>
</dbReference>
<proteinExistence type="inferred from homology"/>
<feature type="binding site" evidence="12">
    <location>
        <position position="259"/>
    </location>
    <ligand>
        <name>[4Fe-4S] cluster</name>
        <dbReference type="ChEBI" id="CHEBI:49883"/>
        <label>2</label>
        <note>4Fe-4S-substrate</note>
    </ligand>
</feature>
<dbReference type="SFLD" id="SFLDS00029">
    <property type="entry name" value="Radical_SAM"/>
    <property type="match status" value="1"/>
</dbReference>
<dbReference type="SUPFAM" id="SSF102114">
    <property type="entry name" value="Radical SAM enzymes"/>
    <property type="match status" value="1"/>
</dbReference>
<reference evidence="14" key="1">
    <citation type="journal article" date="2005" name="PLoS Biol.">
        <title>New insights into metabolic properties of marine bacteria encoding proteorhodopsins.</title>
        <authorList>
            <person name="Sabehi G."/>
            <person name="Loy A."/>
            <person name="Jung K.H."/>
            <person name="Partha R."/>
            <person name="Spudich J.L."/>
            <person name="Isaacson T."/>
            <person name="Hirschberg J."/>
            <person name="Wagner M."/>
            <person name="Beja O."/>
        </authorList>
    </citation>
    <scope>NUCLEOTIDE SEQUENCE</scope>
</reference>
<organism evidence="14">
    <name type="scientific">Uncultured marine bacterium 66A03</name>
    <dbReference type="NCBI Taxonomy" id="331677"/>
    <lineage>
        <taxon>Bacteria</taxon>
        <taxon>environmental samples</taxon>
    </lineage>
</organism>
<dbReference type="PROSITE" id="PS51918">
    <property type="entry name" value="RADICAL_SAM"/>
    <property type="match status" value="1"/>
</dbReference>
<dbReference type="Pfam" id="PF06463">
    <property type="entry name" value="Mob_synth_C"/>
    <property type="match status" value="1"/>
</dbReference>
<dbReference type="SMART" id="SM00729">
    <property type="entry name" value="Elp3"/>
    <property type="match status" value="1"/>
</dbReference>
<comment type="similarity">
    <text evidence="12">Belongs to the radical SAM superfamily. MoaA family.</text>
</comment>
<feature type="binding site" evidence="12">
    <location>
        <position position="125"/>
    </location>
    <ligand>
        <name>S-adenosyl-L-methionine</name>
        <dbReference type="ChEBI" id="CHEBI:59789"/>
    </ligand>
</feature>
<evidence type="ECO:0000256" key="11">
    <source>
        <dbReference type="ARBA" id="ARBA00048697"/>
    </source>
</evidence>
<dbReference type="HAMAP" id="MF_01225_B">
    <property type="entry name" value="MoaA_B"/>
    <property type="match status" value="1"/>
</dbReference>
<keyword evidence="4 12" id="KW-0479">Metal-binding</keyword>
<keyword evidence="5 12" id="KW-0547">Nucleotide-binding</keyword>
<dbReference type="InterPro" id="IPR010505">
    <property type="entry name" value="MoaA_twitch"/>
</dbReference>
<gene>
    <name evidence="12" type="primary">moaA</name>
</gene>
<evidence type="ECO:0000256" key="5">
    <source>
        <dbReference type="ARBA" id="ARBA00022741"/>
    </source>
</evidence>
<evidence type="ECO:0000256" key="7">
    <source>
        <dbReference type="ARBA" id="ARBA00023014"/>
    </source>
</evidence>
<evidence type="ECO:0000256" key="4">
    <source>
        <dbReference type="ARBA" id="ARBA00022723"/>
    </source>
</evidence>
<feature type="binding site" evidence="12">
    <location>
        <position position="195"/>
    </location>
    <ligand>
        <name>S-adenosyl-L-methionine</name>
        <dbReference type="ChEBI" id="CHEBI:59789"/>
    </ligand>
</feature>
<keyword evidence="9 12" id="KW-0501">Molybdenum cofactor biosynthesis</keyword>
<keyword evidence="8 12" id="KW-0342">GTP-binding</keyword>
<dbReference type="GO" id="GO:0005525">
    <property type="term" value="F:GTP binding"/>
    <property type="evidence" value="ECO:0007669"/>
    <property type="project" value="UniProtKB-UniRule"/>
</dbReference>
<dbReference type="InterPro" id="IPR007197">
    <property type="entry name" value="rSAM"/>
</dbReference>
<feature type="binding site" evidence="12">
    <location>
        <position position="18"/>
    </location>
    <ligand>
        <name>GTP</name>
        <dbReference type="ChEBI" id="CHEBI:37565"/>
    </ligand>
</feature>
<dbReference type="Pfam" id="PF04055">
    <property type="entry name" value="Radical_SAM"/>
    <property type="match status" value="1"/>
</dbReference>
<dbReference type="GO" id="GO:0061799">
    <property type="term" value="F:cyclic pyranopterin monophosphate synthase activity"/>
    <property type="evidence" value="ECO:0007669"/>
    <property type="project" value="TreeGrafter"/>
</dbReference>
<keyword evidence="3 12" id="KW-0949">S-adenosyl-L-methionine</keyword>
<dbReference type="GO" id="GO:0006777">
    <property type="term" value="P:Mo-molybdopterin cofactor biosynthetic process"/>
    <property type="evidence" value="ECO:0007669"/>
    <property type="project" value="UniProtKB-UniRule"/>
</dbReference>
<evidence type="ECO:0000256" key="12">
    <source>
        <dbReference type="HAMAP-Rule" id="MF_01225"/>
    </source>
</evidence>
<keyword evidence="6 12" id="KW-0408">Iron</keyword>
<comment type="catalytic activity">
    <reaction evidence="11 12">
        <text>GTP + AH2 + S-adenosyl-L-methionine = (8S)-3',8-cyclo-7,8-dihydroguanosine 5'-triphosphate + 5'-deoxyadenosine + L-methionine + A + H(+)</text>
        <dbReference type="Rhea" id="RHEA:49576"/>
        <dbReference type="ChEBI" id="CHEBI:13193"/>
        <dbReference type="ChEBI" id="CHEBI:15378"/>
        <dbReference type="ChEBI" id="CHEBI:17319"/>
        <dbReference type="ChEBI" id="CHEBI:17499"/>
        <dbReference type="ChEBI" id="CHEBI:37565"/>
        <dbReference type="ChEBI" id="CHEBI:57844"/>
        <dbReference type="ChEBI" id="CHEBI:59789"/>
        <dbReference type="ChEBI" id="CHEBI:131766"/>
        <dbReference type="EC" id="4.1.99.22"/>
    </reaction>
</comment>
<feature type="binding site" evidence="12">
    <location>
        <position position="25"/>
    </location>
    <ligand>
        <name>[4Fe-4S] cluster</name>
        <dbReference type="ChEBI" id="CHEBI:49883"/>
        <label>1</label>
        <note>4Fe-4S-S-AdoMet</note>
    </ligand>
</feature>
<keyword evidence="10 12" id="KW-0456">Lyase</keyword>
<evidence type="ECO:0000256" key="2">
    <source>
        <dbReference type="ARBA" id="ARBA00022485"/>
    </source>
</evidence>
<feature type="binding site" evidence="12">
    <location>
        <position position="276"/>
    </location>
    <ligand>
        <name>[4Fe-4S] cluster</name>
        <dbReference type="ChEBI" id="CHEBI:49883"/>
        <label>2</label>
        <note>4Fe-4S-substrate</note>
    </ligand>
</feature>
<evidence type="ECO:0000256" key="1">
    <source>
        <dbReference type="ARBA" id="ARBA00012167"/>
    </source>
</evidence>
<dbReference type="SFLD" id="SFLDG01383">
    <property type="entry name" value="cyclic_pyranopterin_phosphate"/>
    <property type="match status" value="1"/>
</dbReference>
<dbReference type="InterPro" id="IPR013785">
    <property type="entry name" value="Aldolase_TIM"/>
</dbReference>
<dbReference type="PANTHER" id="PTHR22960">
    <property type="entry name" value="MOLYBDOPTERIN COFACTOR SYNTHESIS PROTEIN A"/>
    <property type="match status" value="1"/>
</dbReference>
<comment type="cofactor">
    <cofactor evidence="12">
        <name>[4Fe-4S] cluster</name>
        <dbReference type="ChEBI" id="CHEBI:49883"/>
    </cofactor>
    <text evidence="12">Binds 2 [4Fe-4S] clusters. Binds 1 [4Fe-4S] cluster coordinated with 3 cysteines and an exchangeable S-adenosyl-L-methionine and 1 [4Fe-4S] cluster coordinated with 3 cysteines and the GTP-derived substrate.</text>
</comment>
<comment type="pathway">
    <text evidence="12">Cofactor biosynthesis; molybdopterin biosynthesis.</text>
</comment>
<feature type="domain" description="Radical SAM core" evidence="13">
    <location>
        <begin position="9"/>
        <end position="236"/>
    </location>
</feature>
<feature type="binding site" evidence="12">
    <location>
        <position position="31"/>
    </location>
    <ligand>
        <name>S-adenosyl-L-methionine</name>
        <dbReference type="ChEBI" id="CHEBI:59789"/>
    </ligand>
</feature>
<evidence type="ECO:0000256" key="3">
    <source>
        <dbReference type="ARBA" id="ARBA00022691"/>
    </source>
</evidence>
<evidence type="ECO:0000256" key="6">
    <source>
        <dbReference type="ARBA" id="ARBA00023004"/>
    </source>
</evidence>
<comment type="function">
    <text evidence="12">Catalyzes the cyclization of GTP to (8S)-3',8-cyclo-7,8-dihydroguanosine 5'-triphosphate.</text>
</comment>
<dbReference type="InterPro" id="IPR050105">
    <property type="entry name" value="MoCo_biosynth_MoaA/MoaC"/>
</dbReference>
<protein>
    <recommendedName>
        <fullName evidence="1 12">GTP 3',8-cyclase</fullName>
        <ecNumber evidence="1 12">4.1.99.22</ecNumber>
    </recommendedName>
    <alternativeName>
        <fullName evidence="12">Molybdenum cofactor biosynthesis protein A</fullName>
    </alternativeName>
</protein>
<dbReference type="AlphaFoldDB" id="Q4PNH3"/>
<comment type="subunit">
    <text evidence="12">Monomer and homodimer.</text>
</comment>
<evidence type="ECO:0000259" key="13">
    <source>
        <dbReference type="PROSITE" id="PS51918"/>
    </source>
</evidence>
<dbReference type="CDD" id="cd21117">
    <property type="entry name" value="Twitch_MoaA"/>
    <property type="match status" value="1"/>
</dbReference>
<dbReference type="InterPro" id="IPR040064">
    <property type="entry name" value="MoaA-like"/>
</dbReference>
<feature type="binding site" evidence="12">
    <location>
        <position position="32"/>
    </location>
    <ligand>
        <name>[4Fe-4S] cluster</name>
        <dbReference type="ChEBI" id="CHEBI:49883"/>
        <label>1</label>
        <note>4Fe-4S-S-AdoMet</note>
    </ligand>
</feature>
<dbReference type="EMBL" id="DQ065755">
    <property type="protein sequence ID" value="AAY68326.1"/>
    <property type="molecule type" value="Genomic_DNA"/>
</dbReference>
<evidence type="ECO:0000256" key="10">
    <source>
        <dbReference type="ARBA" id="ARBA00023239"/>
    </source>
</evidence>
<feature type="binding site" evidence="12">
    <location>
        <begin position="264"/>
        <end position="266"/>
    </location>
    <ligand>
        <name>GTP</name>
        <dbReference type="ChEBI" id="CHEBI:37565"/>
    </ligand>
</feature>
<evidence type="ECO:0000313" key="14">
    <source>
        <dbReference type="EMBL" id="AAY68326.1"/>
    </source>
</evidence>
<dbReference type="InterPro" id="IPR006638">
    <property type="entry name" value="Elp3/MiaA/NifB-like_rSAM"/>
</dbReference>
<evidence type="ECO:0000256" key="8">
    <source>
        <dbReference type="ARBA" id="ARBA00023134"/>
    </source>
</evidence>
<feature type="binding site" evidence="12">
    <location>
        <position position="29"/>
    </location>
    <ligand>
        <name>[4Fe-4S] cluster</name>
        <dbReference type="ChEBI" id="CHEBI:49883"/>
        <label>1</label>
        <note>4Fe-4S-S-AdoMet</note>
    </ligand>
</feature>
<dbReference type="GO" id="GO:0051539">
    <property type="term" value="F:4 iron, 4 sulfur cluster binding"/>
    <property type="evidence" value="ECO:0007669"/>
    <property type="project" value="UniProtKB-UniRule"/>
</dbReference>
<feature type="binding site" evidence="12">
    <location>
        <position position="101"/>
    </location>
    <ligand>
        <name>GTP</name>
        <dbReference type="ChEBI" id="CHEBI:37565"/>
    </ligand>
</feature>
<dbReference type="NCBIfam" id="TIGR02666">
    <property type="entry name" value="moaA"/>
    <property type="match status" value="1"/>
</dbReference>
<dbReference type="GO" id="GO:0046872">
    <property type="term" value="F:metal ion binding"/>
    <property type="evidence" value="ECO:0007669"/>
    <property type="project" value="UniProtKB-KW"/>
</dbReference>
<dbReference type="UniPathway" id="UPA00344"/>
<feature type="binding site" evidence="12">
    <location>
        <position position="161"/>
    </location>
    <ligand>
        <name>GTP</name>
        <dbReference type="ChEBI" id="CHEBI:37565"/>
    </ligand>
</feature>
<evidence type="ECO:0000256" key="9">
    <source>
        <dbReference type="ARBA" id="ARBA00023150"/>
    </source>
</evidence>
<dbReference type="PROSITE" id="PS01305">
    <property type="entry name" value="MOAA_NIFB_PQQE"/>
    <property type="match status" value="1"/>
</dbReference>
<dbReference type="CDD" id="cd01335">
    <property type="entry name" value="Radical_SAM"/>
    <property type="match status" value="1"/>
</dbReference>
<dbReference type="SFLD" id="SFLDG01067">
    <property type="entry name" value="SPASM/twitch_domain_containing"/>
    <property type="match status" value="1"/>
</dbReference>